<dbReference type="Gene3D" id="2.60.120.1130">
    <property type="match status" value="1"/>
</dbReference>
<protein>
    <submittedName>
        <fullName evidence="3">Uncharacterized protein DUF3857</fullName>
    </submittedName>
</protein>
<dbReference type="EMBL" id="QTTQ01000009">
    <property type="protein sequence ID" value="REE83190.1"/>
    <property type="molecule type" value="Genomic_DNA"/>
</dbReference>
<dbReference type="InterPro" id="IPR024618">
    <property type="entry name" value="DUF3857"/>
</dbReference>
<dbReference type="Pfam" id="PF12969">
    <property type="entry name" value="DUF3857"/>
    <property type="match status" value="1"/>
</dbReference>
<dbReference type="Gene3D" id="2.60.40.3140">
    <property type="match status" value="1"/>
</dbReference>
<gene>
    <name evidence="3" type="ORF">BX611_0474</name>
</gene>
<dbReference type="AlphaFoldDB" id="A0A3D9RTA9"/>
<comment type="caution">
    <text evidence="3">The sequence shown here is derived from an EMBL/GenBank/DDBJ whole genome shotgun (WGS) entry which is preliminary data.</text>
</comment>
<proteinExistence type="predicted"/>
<name>A0A3D9RTA9_9FLAO</name>
<evidence type="ECO:0000259" key="2">
    <source>
        <dbReference type="Pfam" id="PF12969"/>
    </source>
</evidence>
<feature type="chain" id="PRO_5017835838" evidence="1">
    <location>
        <begin position="20"/>
        <end position="648"/>
    </location>
</feature>
<dbReference type="OrthoDB" id="98874at2"/>
<feature type="signal peptide" evidence="1">
    <location>
        <begin position="1"/>
        <end position="19"/>
    </location>
</feature>
<evidence type="ECO:0000313" key="3">
    <source>
        <dbReference type="EMBL" id="REE83190.1"/>
    </source>
</evidence>
<sequence>MKKVLLTMLALAFIQISYSQDFKFGKVSKEELQEKFYPLDSTANAAYLYKKRSTYTAISGGSIRLITEIQVRMKIYNKEGFDWSTVEINLYGNSNSNSENVSNIKAVTYNFEDNKIQETKLNKDAIFSEQKSEHWKVKKFTMPNLKEGSVLEWSYKVYSPYISSIDDVVVQQEIPIKKLEARVKLLEWFLFNKRQKGYYPFNINESTKFNSALKTSDKVIEVLEENIPALKAEPYVNNMSNYAASLQLEVASLSAPEYGLFENYATSWDEVAKKILKSSSFGGELKKTKHLKEDIIKLKGEFKTNQAKIAGALEFVKSKIKWNGNFGQYSEKGLKKAYSEGSGNIGDINLTLVAVLRELGINANPVLVSTRKHGIPITPTNRGFNYVVALAETEEGEVLVDASEKFSLTNVLPIRALNWKGTIIRDNETVDFIDLATSIPSNNEFTLDYKINEDGLIEGLTRVKYENLATINYRNENTDLDEDELISNIEQRNNDIEILNFRVTNLNEISKPILEIYQFEKEDGVEIIGDKMYLSPMLFLSEKENPFKLEKREYPIDFGAPWQKRVITAIEIPAGYSIESLPENLAIGLSNNIGKFIYSIKQSGTKILLTSFVEVNQGVIPAQNYQEIKGFYKIIVEKNTEKIVLVKG</sequence>
<organism evidence="3 4">
    <name type="scientific">Lutibacter oceani</name>
    <dbReference type="NCBI Taxonomy" id="1853311"/>
    <lineage>
        <taxon>Bacteria</taxon>
        <taxon>Pseudomonadati</taxon>
        <taxon>Bacteroidota</taxon>
        <taxon>Flavobacteriia</taxon>
        <taxon>Flavobacteriales</taxon>
        <taxon>Flavobacteriaceae</taxon>
        <taxon>Lutibacter</taxon>
    </lineage>
</organism>
<dbReference type="RefSeq" id="WP_115877869.1">
    <property type="nucleotide sequence ID" value="NZ_QTTQ01000009.1"/>
</dbReference>
<dbReference type="Proteomes" id="UP000256429">
    <property type="component" value="Unassembled WGS sequence"/>
</dbReference>
<dbReference type="Gene3D" id="3.10.620.30">
    <property type="match status" value="1"/>
</dbReference>
<evidence type="ECO:0000313" key="4">
    <source>
        <dbReference type="Proteomes" id="UP000256429"/>
    </source>
</evidence>
<keyword evidence="1" id="KW-0732">Signal</keyword>
<reference evidence="3 4" key="1">
    <citation type="submission" date="2018-08" db="EMBL/GenBank/DDBJ databases">
        <title>Genomic Encyclopedia of Type Strains, Phase III (KMG-III): the genomes of soil and plant-associated and newly described type strains.</title>
        <authorList>
            <person name="Whitman W."/>
        </authorList>
    </citation>
    <scope>NUCLEOTIDE SEQUENCE [LARGE SCALE GENOMIC DNA]</scope>
    <source>
        <strain evidence="3 4">325-5</strain>
    </source>
</reference>
<keyword evidence="4" id="KW-1185">Reference proteome</keyword>
<accession>A0A3D9RTA9</accession>
<evidence type="ECO:0000256" key="1">
    <source>
        <dbReference type="SAM" id="SignalP"/>
    </source>
</evidence>
<feature type="domain" description="DUF3857" evidence="2">
    <location>
        <begin position="68"/>
        <end position="184"/>
    </location>
</feature>